<name>A0AAW2BS36_9ROSI</name>
<sequence length="274" mass="31519">MPTKKLNNMCIAVFLWRAHPLYPLILLLNRDEYHSRPTRQLEWWDGGEILGGRDELAGGTWLACSRDGRVAFLTNVREVKCLPDAKSRGDLPSRFLQSKKKPMDFAEEVAKEVDQYNGFNLILTDLCSKTMVYVTNRAKEDNKFVTEVSTGIHVLTNASLDSPWPKAQRLGNNFKELLDTYGEEELPVKEMVENLMKNTEKDDESLLPHIFPLEREYNLSSIFVDTNTPLGRYGTRSTSALFAKATGEVFFYERHLENDLWKEQTATFQIEETK</sequence>
<protein>
    <recommendedName>
        <fullName evidence="3">Transport and Golgi organization protein 2 homolog</fullName>
    </recommendedName>
</protein>
<reference evidence="1 2" key="1">
    <citation type="submission" date="2024-01" db="EMBL/GenBank/DDBJ databases">
        <title>A telomere-to-telomere, gap-free genome of sweet tea (Lithocarpus litseifolius).</title>
        <authorList>
            <person name="Zhou J."/>
        </authorList>
    </citation>
    <scope>NUCLEOTIDE SEQUENCE [LARGE SCALE GENOMIC DNA]</scope>
    <source>
        <strain evidence="1">Zhou-2022a</strain>
        <tissue evidence="1">Leaf</tissue>
    </source>
</reference>
<organism evidence="1 2">
    <name type="scientific">Lithocarpus litseifolius</name>
    <dbReference type="NCBI Taxonomy" id="425828"/>
    <lineage>
        <taxon>Eukaryota</taxon>
        <taxon>Viridiplantae</taxon>
        <taxon>Streptophyta</taxon>
        <taxon>Embryophyta</taxon>
        <taxon>Tracheophyta</taxon>
        <taxon>Spermatophyta</taxon>
        <taxon>Magnoliopsida</taxon>
        <taxon>eudicotyledons</taxon>
        <taxon>Gunneridae</taxon>
        <taxon>Pentapetalae</taxon>
        <taxon>rosids</taxon>
        <taxon>fabids</taxon>
        <taxon>Fagales</taxon>
        <taxon>Fagaceae</taxon>
        <taxon>Lithocarpus</taxon>
    </lineage>
</organism>
<comment type="caution">
    <text evidence="1">The sequence shown here is derived from an EMBL/GenBank/DDBJ whole genome shotgun (WGS) entry which is preliminary data.</text>
</comment>
<gene>
    <name evidence="1" type="ORF">SO802_027783</name>
</gene>
<keyword evidence="2" id="KW-1185">Reference proteome</keyword>
<dbReference type="Pfam" id="PF05742">
    <property type="entry name" value="TANGO2"/>
    <property type="match status" value="1"/>
</dbReference>
<evidence type="ECO:0008006" key="3">
    <source>
        <dbReference type="Google" id="ProtNLM"/>
    </source>
</evidence>
<dbReference type="EMBL" id="JAZDWU010000010">
    <property type="protein sequence ID" value="KAK9987544.1"/>
    <property type="molecule type" value="Genomic_DNA"/>
</dbReference>
<dbReference type="PANTHER" id="PTHR17985">
    <property type="entry name" value="SER/THR-RICH PROTEIN T10 IN DGCR REGION"/>
    <property type="match status" value="1"/>
</dbReference>
<dbReference type="Proteomes" id="UP001459277">
    <property type="component" value="Unassembled WGS sequence"/>
</dbReference>
<evidence type="ECO:0000313" key="1">
    <source>
        <dbReference type="EMBL" id="KAK9987544.1"/>
    </source>
</evidence>
<evidence type="ECO:0000313" key="2">
    <source>
        <dbReference type="Proteomes" id="UP001459277"/>
    </source>
</evidence>
<dbReference type="AlphaFoldDB" id="A0AAW2BS36"/>
<dbReference type="PANTHER" id="PTHR17985:SF16">
    <property type="entry name" value="TRANSPORT_GOLGI ORGANIZATION-LIKE PROTEIN (DUF833)"/>
    <property type="match status" value="1"/>
</dbReference>
<accession>A0AAW2BS36</accession>
<dbReference type="InterPro" id="IPR008551">
    <property type="entry name" value="TANGO2"/>
</dbReference>
<proteinExistence type="predicted"/>